<dbReference type="InterPro" id="IPR011008">
    <property type="entry name" value="Dimeric_a/b-barrel"/>
</dbReference>
<dbReference type="OrthoDB" id="287932at2"/>
<dbReference type="Gene3D" id="3.30.70.100">
    <property type="match status" value="1"/>
</dbReference>
<organism evidence="2 3">
    <name type="scientific">Peptoclostridium litorale DSM 5388</name>
    <dbReference type="NCBI Taxonomy" id="1121324"/>
    <lineage>
        <taxon>Bacteria</taxon>
        <taxon>Bacillati</taxon>
        <taxon>Bacillota</taxon>
        <taxon>Clostridia</taxon>
        <taxon>Peptostreptococcales</taxon>
        <taxon>Peptoclostridiaceae</taxon>
        <taxon>Peptoclostridium</taxon>
    </lineage>
</organism>
<dbReference type="AlphaFoldDB" id="A0A069RQM1"/>
<evidence type="ECO:0000259" key="1">
    <source>
        <dbReference type="PROSITE" id="PS51725"/>
    </source>
</evidence>
<reference evidence="2 3" key="1">
    <citation type="submission" date="2014-03" db="EMBL/GenBank/DDBJ databases">
        <title>Genome sequence of Clostridium litorale W6, DSM 5388.</title>
        <authorList>
            <person name="Poehlein A."/>
            <person name="Jagirdar A."/>
            <person name="Khonsari B."/>
            <person name="Chibani C.M."/>
            <person name="Gutierrez Gutierrez D.A."/>
            <person name="Davydova E."/>
            <person name="Alghaithi H.S."/>
            <person name="Nair K.P."/>
            <person name="Dhamotharan K."/>
            <person name="Chandran L."/>
            <person name="G W."/>
            <person name="Daniel R."/>
        </authorList>
    </citation>
    <scope>NUCLEOTIDE SEQUENCE [LARGE SCALE GENOMIC DNA]</scope>
    <source>
        <strain evidence="2 3">W6</strain>
    </source>
</reference>
<dbReference type="InterPro" id="IPR007138">
    <property type="entry name" value="ABM_dom"/>
</dbReference>
<dbReference type="STRING" id="1121324.CLIT_2c00780"/>
<dbReference type="PROSITE" id="PS51725">
    <property type="entry name" value="ABM"/>
    <property type="match status" value="1"/>
</dbReference>
<proteinExistence type="predicted"/>
<accession>A0A069RQM1</accession>
<dbReference type="Proteomes" id="UP000027946">
    <property type="component" value="Unassembled WGS sequence"/>
</dbReference>
<keyword evidence="3" id="KW-1185">Reference proteome</keyword>
<dbReference type="EMBL" id="JJMM01000002">
    <property type="protein sequence ID" value="KDR96472.1"/>
    <property type="molecule type" value="Genomic_DNA"/>
</dbReference>
<dbReference type="Pfam" id="PF03992">
    <property type="entry name" value="ABM"/>
    <property type="match status" value="1"/>
</dbReference>
<evidence type="ECO:0000313" key="3">
    <source>
        <dbReference type="Proteomes" id="UP000027946"/>
    </source>
</evidence>
<name>A0A069RQM1_PEPLI</name>
<comment type="caution">
    <text evidence="2">The sequence shown here is derived from an EMBL/GenBank/DDBJ whole genome shotgun (WGS) entry which is preliminary data.</text>
</comment>
<feature type="domain" description="ABM" evidence="1">
    <location>
        <begin position="2"/>
        <end position="91"/>
    </location>
</feature>
<sequence length="95" mass="11226">MIYVSAKFSVKDECIEDFRQKARILVAENGMEDENVACNLFESIERKNTFTIMEVWNDMDTFEMYRQTDRYKELVSALKSYASQDVKADIFKMVI</sequence>
<protein>
    <recommendedName>
        <fullName evidence="1">ABM domain-containing protein</fullName>
    </recommendedName>
</protein>
<gene>
    <name evidence="2" type="ORF">CLIT_2c00780</name>
</gene>
<evidence type="ECO:0000313" key="2">
    <source>
        <dbReference type="EMBL" id="KDR96472.1"/>
    </source>
</evidence>
<dbReference type="RefSeq" id="WP_038260890.1">
    <property type="nucleotide sequence ID" value="NZ_FSRH01000001.1"/>
</dbReference>
<dbReference type="SUPFAM" id="SSF54909">
    <property type="entry name" value="Dimeric alpha+beta barrel"/>
    <property type="match status" value="1"/>
</dbReference>